<feature type="transmembrane region" description="Helical" evidence="1">
    <location>
        <begin position="86"/>
        <end position="109"/>
    </location>
</feature>
<dbReference type="AlphaFoldDB" id="A0A6P5A5S9"/>
<evidence type="ECO:0000313" key="3">
    <source>
        <dbReference type="Proteomes" id="UP000515135"/>
    </source>
</evidence>
<feature type="transmembrane region" description="Helical" evidence="1">
    <location>
        <begin position="115"/>
        <end position="134"/>
    </location>
</feature>
<proteinExistence type="predicted"/>
<name>A0A6P5A5S9_BRABE</name>
<feature type="transmembrane region" description="Helical" evidence="1">
    <location>
        <begin position="51"/>
        <end position="74"/>
    </location>
</feature>
<gene>
    <name evidence="4" type="primary">LOC109483087</name>
</gene>
<evidence type="ECO:0000256" key="1">
    <source>
        <dbReference type="SAM" id="Phobius"/>
    </source>
</evidence>
<feature type="domain" description="EamA" evidence="2">
    <location>
        <begin position="177"/>
        <end position="310"/>
    </location>
</feature>
<dbReference type="InterPro" id="IPR037185">
    <property type="entry name" value="EmrE-like"/>
</dbReference>
<evidence type="ECO:0000313" key="4">
    <source>
        <dbReference type="RefSeq" id="XP_019641634.1"/>
    </source>
</evidence>
<reference evidence="4" key="1">
    <citation type="submission" date="2025-08" db="UniProtKB">
        <authorList>
            <consortium name="RefSeq"/>
        </authorList>
    </citation>
    <scope>IDENTIFICATION</scope>
    <source>
        <tissue evidence="4">Gonad</tissue>
    </source>
</reference>
<evidence type="ECO:0000259" key="2">
    <source>
        <dbReference type="Pfam" id="PF00892"/>
    </source>
</evidence>
<dbReference type="KEGG" id="bbel:109483087"/>
<feature type="transmembrane region" description="Helical" evidence="1">
    <location>
        <begin position="270"/>
        <end position="287"/>
    </location>
</feature>
<dbReference type="RefSeq" id="XP_019641634.1">
    <property type="nucleotide sequence ID" value="XM_019786075.1"/>
</dbReference>
<dbReference type="PANTHER" id="PTHR22911">
    <property type="entry name" value="ACYL-MALONYL CONDENSING ENZYME-RELATED"/>
    <property type="match status" value="1"/>
</dbReference>
<feature type="transmembrane region" description="Helical" evidence="1">
    <location>
        <begin position="206"/>
        <end position="227"/>
    </location>
</feature>
<feature type="transmembrane region" description="Helical" evidence="1">
    <location>
        <begin position="174"/>
        <end position="194"/>
    </location>
</feature>
<accession>A0A6P5A5S9</accession>
<dbReference type="SUPFAM" id="SSF103481">
    <property type="entry name" value="Multidrug resistance efflux transporter EmrE"/>
    <property type="match status" value="2"/>
</dbReference>
<keyword evidence="3" id="KW-1185">Reference proteome</keyword>
<dbReference type="Proteomes" id="UP000515135">
    <property type="component" value="Unplaced"/>
</dbReference>
<dbReference type="InterPro" id="IPR000620">
    <property type="entry name" value="EamA_dom"/>
</dbReference>
<dbReference type="GO" id="GO:0016020">
    <property type="term" value="C:membrane"/>
    <property type="evidence" value="ECO:0007669"/>
    <property type="project" value="InterPro"/>
</dbReference>
<dbReference type="Gene3D" id="1.10.3730.20">
    <property type="match status" value="1"/>
</dbReference>
<organism evidence="3 4">
    <name type="scientific">Branchiostoma belcheri</name>
    <name type="common">Amphioxus</name>
    <dbReference type="NCBI Taxonomy" id="7741"/>
    <lineage>
        <taxon>Eukaryota</taxon>
        <taxon>Metazoa</taxon>
        <taxon>Chordata</taxon>
        <taxon>Cephalochordata</taxon>
        <taxon>Leptocardii</taxon>
        <taxon>Amphioxiformes</taxon>
        <taxon>Branchiostomatidae</taxon>
        <taxon>Branchiostoma</taxon>
    </lineage>
</organism>
<feature type="transmembrane region" description="Helical" evidence="1">
    <location>
        <begin position="239"/>
        <end position="258"/>
    </location>
</feature>
<feature type="domain" description="EamA" evidence="2">
    <location>
        <begin position="23"/>
        <end position="158"/>
    </location>
</feature>
<dbReference type="Pfam" id="PF00892">
    <property type="entry name" value="EamA"/>
    <property type="match status" value="2"/>
</dbReference>
<sequence length="355" mass="39153">METQEEPSDQEGSRLWQTLRAGFGVTLVLVCTIFFALAGDFMKLSNAGGFSSFQIIFLNRTTVFAFNLILFAYVRPSLLGETRKQTGMLVIMGVGSNIATILLMFSIIYVSPGQAYSIIRGLGPVFTTIMALVFLKETVAIVNLCGIVICIVGVVLVAVGMQERETLSDEPSEIARSILLPLFASLSLSAMMVLGRSLLRHTVHLFTVVFYIQGIGVIILLPLMLIFENPVWKLDSQTWAYAFAHAGSYSAGLFSLYTGLKLEKAGIVQALENGVIPFSLLFDYVLLKKEPTYMEVGGGGLVLVGSIIVGTYTWWLNRQEERRKKLQNELNFGDKKSYTMGVSEENLSGKTSYKK</sequence>
<dbReference type="PANTHER" id="PTHR22911:SF137">
    <property type="entry name" value="SOLUTE CARRIER FAMILY 35 MEMBER G2-RELATED"/>
    <property type="match status" value="1"/>
</dbReference>
<feature type="transmembrane region" description="Helical" evidence="1">
    <location>
        <begin position="141"/>
        <end position="162"/>
    </location>
</feature>
<keyword evidence="1" id="KW-1133">Transmembrane helix</keyword>
<dbReference type="GeneID" id="109483087"/>
<feature type="transmembrane region" description="Helical" evidence="1">
    <location>
        <begin position="293"/>
        <end position="315"/>
    </location>
</feature>
<keyword evidence="1" id="KW-0472">Membrane</keyword>
<keyword evidence="1" id="KW-0812">Transmembrane</keyword>
<feature type="transmembrane region" description="Helical" evidence="1">
    <location>
        <begin position="21"/>
        <end position="39"/>
    </location>
</feature>
<protein>
    <submittedName>
        <fullName evidence="4">Solute carrier family 35 member G1-like</fullName>
    </submittedName>
</protein>